<sequence>MLVKKKEDYATLYLVCARQWQGAAGLQNTEGMSHPAYVTSSTSYFRAARTVGFRHALSSLAVSLAP</sequence>
<dbReference type="AlphaFoldDB" id="A0A094ZIN9"/>
<organism evidence="2 3">
    <name type="scientific">Acetobacter tropicalis</name>
    <dbReference type="NCBI Taxonomy" id="104102"/>
    <lineage>
        <taxon>Bacteria</taxon>
        <taxon>Pseudomonadati</taxon>
        <taxon>Pseudomonadota</taxon>
        <taxon>Alphaproteobacteria</taxon>
        <taxon>Acetobacterales</taxon>
        <taxon>Acetobacteraceae</taxon>
        <taxon>Acetobacter</taxon>
    </lineage>
</organism>
<keyword evidence="3" id="KW-1185">Reference proteome</keyword>
<dbReference type="EMBL" id="JOKM01000079">
    <property type="protein sequence ID" value="KGB22336.1"/>
    <property type="molecule type" value="Genomic_DNA"/>
</dbReference>
<name>A0A094ZIN9_9PROT</name>
<dbReference type="PATRIC" id="fig|104102.7.peg.2322"/>
<evidence type="ECO:0000313" key="1">
    <source>
        <dbReference type="EMBL" id="GEL50553.1"/>
    </source>
</evidence>
<evidence type="ECO:0000313" key="4">
    <source>
        <dbReference type="Proteomes" id="UP000321800"/>
    </source>
</evidence>
<dbReference type="EMBL" id="BJVR01000013">
    <property type="protein sequence ID" value="GEL50553.1"/>
    <property type="molecule type" value="Genomic_DNA"/>
</dbReference>
<reference evidence="2 3" key="1">
    <citation type="submission" date="2014-06" db="EMBL/GenBank/DDBJ databases">
        <title>Functional and comparative genomic analyses of the Drosophila gut microbiota identify candidate symbiosis factors.</title>
        <authorList>
            <person name="Newell P.D."/>
            <person name="Chaston J.M."/>
            <person name="Douglas A.E."/>
        </authorList>
    </citation>
    <scope>NUCLEOTIDE SEQUENCE [LARGE SCALE GENOMIC DNA]</scope>
    <source>
        <strain evidence="2 3">DmCS_006</strain>
    </source>
</reference>
<dbReference type="STRING" id="104102.AtDm6_2347"/>
<gene>
    <name evidence="2" type="ORF">AtDm6_2347</name>
    <name evidence="1" type="ORF">ATR01nite_16280</name>
</gene>
<evidence type="ECO:0000313" key="2">
    <source>
        <dbReference type="EMBL" id="KGB22336.1"/>
    </source>
</evidence>
<reference evidence="1 4" key="2">
    <citation type="submission" date="2019-07" db="EMBL/GenBank/DDBJ databases">
        <title>Whole genome shotgun sequence of Acetobacter tropicalis NBRC 16470.</title>
        <authorList>
            <person name="Hosoyama A."/>
            <person name="Uohara A."/>
            <person name="Ohji S."/>
            <person name="Ichikawa N."/>
        </authorList>
    </citation>
    <scope>NUCLEOTIDE SEQUENCE [LARGE SCALE GENOMIC DNA]</scope>
    <source>
        <strain evidence="1 4">NBRC 16470</strain>
    </source>
</reference>
<protein>
    <submittedName>
        <fullName evidence="2">Uncharacterized protein</fullName>
    </submittedName>
</protein>
<dbReference type="Proteomes" id="UP000321800">
    <property type="component" value="Unassembled WGS sequence"/>
</dbReference>
<evidence type="ECO:0000313" key="3">
    <source>
        <dbReference type="Proteomes" id="UP000029448"/>
    </source>
</evidence>
<dbReference type="Proteomes" id="UP000029448">
    <property type="component" value="Unassembled WGS sequence"/>
</dbReference>
<accession>A0A094ZIN9</accession>
<comment type="caution">
    <text evidence="2">The sequence shown here is derived from an EMBL/GenBank/DDBJ whole genome shotgun (WGS) entry which is preliminary data.</text>
</comment>
<proteinExistence type="predicted"/>